<dbReference type="Proteomes" id="UP000030762">
    <property type="component" value="Unassembled WGS sequence"/>
</dbReference>
<keyword evidence="2" id="KW-1185">Reference proteome</keyword>
<proteinExistence type="predicted"/>
<protein>
    <submittedName>
        <fullName evidence="1">Uncharacterized protein</fullName>
    </submittedName>
</protein>
<dbReference type="InParanoid" id="T0S4D4"/>
<feature type="non-terminal residue" evidence="1">
    <location>
        <position position="1"/>
    </location>
</feature>
<reference evidence="1 2" key="1">
    <citation type="submission" date="2012-04" db="EMBL/GenBank/DDBJ databases">
        <title>The Genome Sequence of Saprolegnia declina VS20.</title>
        <authorList>
            <consortium name="The Broad Institute Genome Sequencing Platform"/>
            <person name="Russ C."/>
            <person name="Nusbaum C."/>
            <person name="Tyler B."/>
            <person name="van West P."/>
            <person name="Dieguez-Uribeondo J."/>
            <person name="de Bruijn I."/>
            <person name="Tripathy S."/>
            <person name="Jiang R."/>
            <person name="Young S.K."/>
            <person name="Zeng Q."/>
            <person name="Gargeya S."/>
            <person name="Fitzgerald M."/>
            <person name="Haas B."/>
            <person name="Abouelleil A."/>
            <person name="Alvarado L."/>
            <person name="Arachchi H.M."/>
            <person name="Berlin A."/>
            <person name="Chapman S.B."/>
            <person name="Goldberg J."/>
            <person name="Griggs A."/>
            <person name="Gujja S."/>
            <person name="Hansen M."/>
            <person name="Howarth C."/>
            <person name="Imamovic A."/>
            <person name="Larimer J."/>
            <person name="McCowen C."/>
            <person name="Montmayeur A."/>
            <person name="Murphy C."/>
            <person name="Neiman D."/>
            <person name="Pearson M."/>
            <person name="Priest M."/>
            <person name="Roberts A."/>
            <person name="Saif S."/>
            <person name="Shea T."/>
            <person name="Sisk P."/>
            <person name="Sykes S."/>
            <person name="Wortman J."/>
            <person name="Nusbaum C."/>
            <person name="Birren B."/>
        </authorList>
    </citation>
    <scope>NUCLEOTIDE SEQUENCE [LARGE SCALE GENOMIC DNA]</scope>
    <source>
        <strain evidence="1 2">VS20</strain>
    </source>
</reference>
<feature type="non-terminal residue" evidence="1">
    <location>
        <position position="130"/>
    </location>
</feature>
<evidence type="ECO:0000313" key="1">
    <source>
        <dbReference type="EMBL" id="EQC37537.1"/>
    </source>
</evidence>
<name>T0S4D4_SAPDV</name>
<sequence>SECSDFVSCQSSAMPRETFYALVSTDTFGTQHRVYVKLKTTRNGEQWTMKPLQTGRTIESARCQPNNLTTVRLTHHRATKYRQRHLVDKGEAESGVGTYFHAYVCVAPAPRHVWRYGLVFDFSWSEKGGG</sequence>
<dbReference type="RefSeq" id="XP_008609057.1">
    <property type="nucleotide sequence ID" value="XM_008610835.1"/>
</dbReference>
<gene>
    <name evidence="1" type="ORF">SDRG_05138</name>
</gene>
<accession>T0S4D4</accession>
<dbReference type="VEuPathDB" id="FungiDB:SDRG_05138"/>
<dbReference type="GeneID" id="19945865"/>
<dbReference type="AlphaFoldDB" id="T0S4D4"/>
<organism evidence="1 2">
    <name type="scientific">Saprolegnia diclina (strain VS20)</name>
    <dbReference type="NCBI Taxonomy" id="1156394"/>
    <lineage>
        <taxon>Eukaryota</taxon>
        <taxon>Sar</taxon>
        <taxon>Stramenopiles</taxon>
        <taxon>Oomycota</taxon>
        <taxon>Saprolegniomycetes</taxon>
        <taxon>Saprolegniales</taxon>
        <taxon>Saprolegniaceae</taxon>
        <taxon>Saprolegnia</taxon>
    </lineage>
</organism>
<evidence type="ECO:0000313" key="2">
    <source>
        <dbReference type="Proteomes" id="UP000030762"/>
    </source>
</evidence>
<dbReference type="EMBL" id="JH767144">
    <property type="protein sequence ID" value="EQC37537.1"/>
    <property type="molecule type" value="Genomic_DNA"/>
</dbReference>